<dbReference type="Pfam" id="PF01497">
    <property type="entry name" value="Peripla_BP_2"/>
    <property type="match status" value="1"/>
</dbReference>
<dbReference type="InterPro" id="IPR050902">
    <property type="entry name" value="ABC_Transporter_SBP"/>
</dbReference>
<dbReference type="InterPro" id="IPR002491">
    <property type="entry name" value="ABC_transptr_periplasmic_BD"/>
</dbReference>
<evidence type="ECO:0000313" key="4">
    <source>
        <dbReference type="Proteomes" id="UP001198862"/>
    </source>
</evidence>
<keyword evidence="1" id="KW-0732">Signal</keyword>
<comment type="caution">
    <text evidence="3">The sequence shown here is derived from an EMBL/GenBank/DDBJ whole genome shotgun (WGS) entry which is preliminary data.</text>
</comment>
<gene>
    <name evidence="3" type="ORF">LJ725_08955</name>
</gene>
<accession>A0ABS8KTX8</accession>
<dbReference type="PANTHER" id="PTHR30535:SF4">
    <property type="entry name" value="HEMIN-BINDING PERIPLASMIC PROTEIN HMUT"/>
    <property type="match status" value="1"/>
</dbReference>
<dbReference type="Proteomes" id="UP001198862">
    <property type="component" value="Unassembled WGS sequence"/>
</dbReference>
<reference evidence="3 4" key="1">
    <citation type="submission" date="2021-11" db="EMBL/GenBank/DDBJ databases">
        <authorList>
            <person name="Lee D.-H."/>
            <person name="Kim S.-B."/>
        </authorList>
    </citation>
    <scope>NUCLEOTIDE SEQUENCE [LARGE SCALE GENOMIC DNA]</scope>
    <source>
        <strain evidence="3 4">KCTC 52223</strain>
    </source>
</reference>
<dbReference type="PROSITE" id="PS50983">
    <property type="entry name" value="FE_B12_PBP"/>
    <property type="match status" value="1"/>
</dbReference>
<organism evidence="3 4">
    <name type="scientific">Reyranella aquatilis</name>
    <dbReference type="NCBI Taxonomy" id="2035356"/>
    <lineage>
        <taxon>Bacteria</taxon>
        <taxon>Pseudomonadati</taxon>
        <taxon>Pseudomonadota</taxon>
        <taxon>Alphaproteobacteria</taxon>
        <taxon>Hyphomicrobiales</taxon>
        <taxon>Reyranellaceae</taxon>
        <taxon>Reyranella</taxon>
    </lineage>
</organism>
<dbReference type="Gene3D" id="3.40.50.1980">
    <property type="entry name" value="Nitrogenase molybdenum iron protein domain"/>
    <property type="match status" value="2"/>
</dbReference>
<protein>
    <submittedName>
        <fullName evidence="3">ABC transporter substrate-binding protein</fullName>
    </submittedName>
</protein>
<evidence type="ECO:0000259" key="2">
    <source>
        <dbReference type="PROSITE" id="PS50983"/>
    </source>
</evidence>
<dbReference type="PANTHER" id="PTHR30535">
    <property type="entry name" value="VITAMIN B12-BINDING PROTEIN"/>
    <property type="match status" value="1"/>
</dbReference>
<dbReference type="SUPFAM" id="SSF53807">
    <property type="entry name" value="Helical backbone' metal receptor"/>
    <property type="match status" value="1"/>
</dbReference>
<feature type="signal peptide" evidence="1">
    <location>
        <begin position="1"/>
        <end position="23"/>
    </location>
</feature>
<name>A0ABS8KTX8_9HYPH</name>
<sequence>MSVVRTLICVLCAGLLATGNAAAQAPQRVVTVNLCLDQIAMRLAAPGQLVGVSYLARDPRISVLADRAAFIPTVRATVESILALRPDLVIFDRDSHATPKRLLRGAGIRILEVPWGASIDDAETIVDRIAVALGRAEIGQVLIADMRQQKRLLAWAGAPVGTAIVLDANRGTAGKGSLMDEILRLAGFRNLAAELGVPAYGRLSLEQVLANQPGLLVLDGAANASPARATEFVDHHALAALAGQSRLLSLPKKLTLCAGPENFDAIRLLAEARP</sequence>
<proteinExistence type="predicted"/>
<feature type="domain" description="Fe/B12 periplasmic-binding" evidence="2">
    <location>
        <begin position="28"/>
        <end position="274"/>
    </location>
</feature>
<keyword evidence="4" id="KW-1185">Reference proteome</keyword>
<feature type="chain" id="PRO_5046740442" evidence="1">
    <location>
        <begin position="24"/>
        <end position="274"/>
    </location>
</feature>
<dbReference type="EMBL" id="JAJISD010000003">
    <property type="protein sequence ID" value="MCC8429093.1"/>
    <property type="molecule type" value="Genomic_DNA"/>
</dbReference>
<evidence type="ECO:0000256" key="1">
    <source>
        <dbReference type="SAM" id="SignalP"/>
    </source>
</evidence>
<dbReference type="RefSeq" id="WP_230550308.1">
    <property type="nucleotide sequence ID" value="NZ_JAJISD010000003.1"/>
</dbReference>
<evidence type="ECO:0000313" key="3">
    <source>
        <dbReference type="EMBL" id="MCC8429093.1"/>
    </source>
</evidence>